<dbReference type="InterPro" id="IPR025421">
    <property type="entry name" value="DUF4148"/>
</dbReference>
<organism evidence="2 3">
    <name type="scientific">Roseateles chitinivorans</name>
    <dbReference type="NCBI Taxonomy" id="2917965"/>
    <lineage>
        <taxon>Bacteria</taxon>
        <taxon>Pseudomonadati</taxon>
        <taxon>Pseudomonadota</taxon>
        <taxon>Betaproteobacteria</taxon>
        <taxon>Burkholderiales</taxon>
        <taxon>Sphaerotilaceae</taxon>
        <taxon>Roseateles</taxon>
    </lineage>
</organism>
<protein>
    <submittedName>
        <fullName evidence="2">DUF4148 domain-containing protein</fullName>
    </submittedName>
</protein>
<dbReference type="RefSeq" id="WP_233218206.1">
    <property type="nucleotide sequence ID" value="NZ_PEOG01000084.1"/>
</dbReference>
<reference evidence="2 3" key="1">
    <citation type="submission" date="2017-11" db="EMBL/GenBank/DDBJ databases">
        <title>Draft genome sequence of Mitsuaria sp. HWN-4.</title>
        <authorList>
            <person name="Gundlapally S.R."/>
        </authorList>
    </citation>
    <scope>NUCLEOTIDE SEQUENCE [LARGE SCALE GENOMIC DNA]</scope>
    <source>
        <strain evidence="2 3">HWN-4</strain>
    </source>
</reference>
<accession>A0A2G9C3Q9</accession>
<evidence type="ECO:0000313" key="3">
    <source>
        <dbReference type="Proteomes" id="UP000231501"/>
    </source>
</evidence>
<dbReference type="Pfam" id="PF13663">
    <property type="entry name" value="DUF4148"/>
    <property type="match status" value="1"/>
</dbReference>
<feature type="signal peptide" evidence="1">
    <location>
        <begin position="1"/>
        <end position="24"/>
    </location>
</feature>
<dbReference type="Proteomes" id="UP000231501">
    <property type="component" value="Unassembled WGS sequence"/>
</dbReference>
<sequence>MSTKNILASMLFASAALVAGSAMANDNPHTQPVNTPSAVSRAEVLADLEIYRESGLAAVEQSETYGYDNARRDAAKARYAELRNSPYYATLVKKFGGSAPATAVAGR</sequence>
<gene>
    <name evidence="2" type="ORF">CS062_21970</name>
</gene>
<keyword evidence="1" id="KW-0732">Signal</keyword>
<feature type="chain" id="PRO_5013681487" evidence="1">
    <location>
        <begin position="25"/>
        <end position="107"/>
    </location>
</feature>
<keyword evidence="3" id="KW-1185">Reference proteome</keyword>
<evidence type="ECO:0000313" key="2">
    <source>
        <dbReference type="EMBL" id="PIM51017.1"/>
    </source>
</evidence>
<name>A0A2G9C3Q9_9BURK</name>
<evidence type="ECO:0000256" key="1">
    <source>
        <dbReference type="SAM" id="SignalP"/>
    </source>
</evidence>
<dbReference type="EMBL" id="PEOG01000084">
    <property type="protein sequence ID" value="PIM51017.1"/>
    <property type="molecule type" value="Genomic_DNA"/>
</dbReference>
<proteinExistence type="predicted"/>
<comment type="caution">
    <text evidence="2">The sequence shown here is derived from an EMBL/GenBank/DDBJ whole genome shotgun (WGS) entry which is preliminary data.</text>
</comment>
<dbReference type="AlphaFoldDB" id="A0A2G9C3Q9"/>